<proteinExistence type="inferred from homology"/>
<dbReference type="InterPro" id="IPR009073">
    <property type="entry name" value="HscB_oligo_C"/>
</dbReference>
<dbReference type="PANTHER" id="PTHR14021:SF15">
    <property type="entry name" value="IRON-SULFUR CLUSTER CO-CHAPERONE PROTEIN HSCB"/>
    <property type="match status" value="1"/>
</dbReference>
<dbReference type="SMART" id="SM00271">
    <property type="entry name" value="DnaJ"/>
    <property type="match status" value="1"/>
</dbReference>
<comment type="caution">
    <text evidence="4">The sequence shown here is derived from an EMBL/GenBank/DDBJ whole genome shotgun (WGS) entry which is preliminary data.</text>
</comment>
<evidence type="ECO:0000256" key="2">
    <source>
        <dbReference type="ARBA" id="ARBA00023186"/>
    </source>
</evidence>
<dbReference type="HAMAP" id="MF_00682">
    <property type="entry name" value="HscB"/>
    <property type="match status" value="1"/>
</dbReference>
<dbReference type="PANTHER" id="PTHR14021">
    <property type="entry name" value="IRON-SULFUR CLUSTER CO-CHAPERONE PROTEIN HSCB"/>
    <property type="match status" value="1"/>
</dbReference>
<evidence type="ECO:0000313" key="5">
    <source>
        <dbReference type="Proteomes" id="UP001219518"/>
    </source>
</evidence>
<dbReference type="InterPro" id="IPR036386">
    <property type="entry name" value="HscB_C_sf"/>
</dbReference>
<dbReference type="InterPro" id="IPR036869">
    <property type="entry name" value="J_dom_sf"/>
</dbReference>
<protein>
    <submittedName>
        <fullName evidence="4">Iron-sulfur cluster co-chaperone protein HscB</fullName>
    </submittedName>
</protein>
<dbReference type="GO" id="GO:0005739">
    <property type="term" value="C:mitochondrion"/>
    <property type="evidence" value="ECO:0007669"/>
    <property type="project" value="TreeGrafter"/>
</dbReference>
<dbReference type="PROSITE" id="PS50076">
    <property type="entry name" value="DNAJ_2"/>
    <property type="match status" value="1"/>
</dbReference>
<dbReference type="EMBL" id="JAHWGI010001149">
    <property type="protein sequence ID" value="KAK3923703.1"/>
    <property type="molecule type" value="Genomic_DNA"/>
</dbReference>
<feature type="domain" description="J" evidence="3">
    <location>
        <begin position="111"/>
        <end position="183"/>
    </location>
</feature>
<dbReference type="InterPro" id="IPR001623">
    <property type="entry name" value="DnaJ_domain"/>
</dbReference>
<keyword evidence="2" id="KW-0143">Chaperone</keyword>
<keyword evidence="5" id="KW-1185">Reference proteome</keyword>
<accession>A0AAE1LL35</accession>
<dbReference type="CDD" id="cd06257">
    <property type="entry name" value="DnaJ"/>
    <property type="match status" value="1"/>
</dbReference>
<dbReference type="InterPro" id="IPR004640">
    <property type="entry name" value="HscB"/>
</dbReference>
<organism evidence="4 5">
    <name type="scientific">Frankliniella fusca</name>
    <dbReference type="NCBI Taxonomy" id="407009"/>
    <lineage>
        <taxon>Eukaryota</taxon>
        <taxon>Metazoa</taxon>
        <taxon>Ecdysozoa</taxon>
        <taxon>Arthropoda</taxon>
        <taxon>Hexapoda</taxon>
        <taxon>Insecta</taxon>
        <taxon>Pterygota</taxon>
        <taxon>Neoptera</taxon>
        <taxon>Paraneoptera</taxon>
        <taxon>Thysanoptera</taxon>
        <taxon>Terebrantia</taxon>
        <taxon>Thripoidea</taxon>
        <taxon>Thripidae</taxon>
        <taxon>Frankliniella</taxon>
    </lineage>
</organism>
<dbReference type="NCBIfam" id="TIGR00714">
    <property type="entry name" value="hscB"/>
    <property type="match status" value="1"/>
</dbReference>
<dbReference type="Proteomes" id="UP001219518">
    <property type="component" value="Unassembled WGS sequence"/>
</dbReference>
<dbReference type="Pfam" id="PF07743">
    <property type="entry name" value="HSCB_C"/>
    <property type="match status" value="1"/>
</dbReference>
<dbReference type="Gene3D" id="1.10.287.110">
    <property type="entry name" value="DnaJ domain"/>
    <property type="match status" value="1"/>
</dbReference>
<dbReference type="SUPFAM" id="SSF46565">
    <property type="entry name" value="Chaperone J-domain"/>
    <property type="match status" value="1"/>
</dbReference>
<gene>
    <name evidence="4" type="ORF">KUF71_002112</name>
</gene>
<sequence length="276" mass="30996">MLVLKQQTAVRSVTSESLLLVMSLTSRMLGRANSRSLSAILFVHKSVPLPNIISCTFANKVINSPPFHSQFRALASSDSGPSCWKCGAKERRSFFFCQQCDALQEPGSNYNYFKLLGVNQTFDIDNQELSKKFRHLQSVLHPDKFSNASESEQSYSADLSSLVNKAFRTLLDPLERGLYLLSLAGHEIPEGNTSFNKAFLLEIMELNEELESISSISELKEFQTRNKMTVEIILRKVSDAFGSGDYTSAKAALMEMKYYATLDGKIREKEMSIETL</sequence>
<dbReference type="AlphaFoldDB" id="A0AAE1LL35"/>
<evidence type="ECO:0000256" key="1">
    <source>
        <dbReference type="ARBA" id="ARBA00010476"/>
    </source>
</evidence>
<evidence type="ECO:0000313" key="4">
    <source>
        <dbReference type="EMBL" id="KAK3923703.1"/>
    </source>
</evidence>
<dbReference type="GO" id="GO:0051087">
    <property type="term" value="F:protein-folding chaperone binding"/>
    <property type="evidence" value="ECO:0007669"/>
    <property type="project" value="InterPro"/>
</dbReference>
<reference evidence="4" key="2">
    <citation type="journal article" date="2023" name="BMC Genomics">
        <title>Pest status, molecular evolution, and epigenetic factors derived from the genome assembly of Frankliniella fusca, a thysanopteran phytovirus vector.</title>
        <authorList>
            <person name="Catto M.A."/>
            <person name="Labadie P.E."/>
            <person name="Jacobson A.L."/>
            <person name="Kennedy G.G."/>
            <person name="Srinivasan R."/>
            <person name="Hunt B.G."/>
        </authorList>
    </citation>
    <scope>NUCLEOTIDE SEQUENCE</scope>
    <source>
        <strain evidence="4">PL_HMW_Pooled</strain>
    </source>
</reference>
<dbReference type="SUPFAM" id="SSF47144">
    <property type="entry name" value="HSC20 (HSCB), C-terminal oligomerisation domain"/>
    <property type="match status" value="1"/>
</dbReference>
<evidence type="ECO:0000259" key="3">
    <source>
        <dbReference type="PROSITE" id="PS50076"/>
    </source>
</evidence>
<dbReference type="GO" id="GO:0044571">
    <property type="term" value="P:[2Fe-2S] cluster assembly"/>
    <property type="evidence" value="ECO:0007669"/>
    <property type="project" value="InterPro"/>
</dbReference>
<reference evidence="4" key="1">
    <citation type="submission" date="2021-07" db="EMBL/GenBank/DDBJ databases">
        <authorList>
            <person name="Catto M.A."/>
            <person name="Jacobson A."/>
            <person name="Kennedy G."/>
            <person name="Labadie P."/>
            <person name="Hunt B.G."/>
            <person name="Srinivasan R."/>
        </authorList>
    </citation>
    <scope>NUCLEOTIDE SEQUENCE</scope>
    <source>
        <strain evidence="4">PL_HMW_Pooled</strain>
        <tissue evidence="4">Head</tissue>
    </source>
</reference>
<name>A0AAE1LL35_9NEOP</name>
<dbReference type="GO" id="GO:0001671">
    <property type="term" value="F:ATPase activator activity"/>
    <property type="evidence" value="ECO:0007669"/>
    <property type="project" value="InterPro"/>
</dbReference>
<dbReference type="Pfam" id="PF00226">
    <property type="entry name" value="DnaJ"/>
    <property type="match status" value="1"/>
</dbReference>
<comment type="similarity">
    <text evidence="1">Belongs to the HscB family.</text>
</comment>
<dbReference type="GO" id="GO:0051259">
    <property type="term" value="P:protein complex oligomerization"/>
    <property type="evidence" value="ECO:0007669"/>
    <property type="project" value="InterPro"/>
</dbReference>
<dbReference type="Gene3D" id="1.20.1280.20">
    <property type="entry name" value="HscB, C-terminal domain"/>
    <property type="match status" value="1"/>
</dbReference>